<reference evidence="3 4" key="1">
    <citation type="submission" date="2016-07" db="EMBL/GenBank/DDBJ databases">
        <title>Pervasive Adenine N6-methylation of Active Genes in Fungi.</title>
        <authorList>
            <consortium name="DOE Joint Genome Institute"/>
            <person name="Mondo S.J."/>
            <person name="Dannebaum R.O."/>
            <person name="Kuo R.C."/>
            <person name="Labutti K."/>
            <person name="Haridas S."/>
            <person name="Kuo A."/>
            <person name="Salamov A."/>
            <person name="Ahrendt S.R."/>
            <person name="Lipzen A."/>
            <person name="Sullivan W."/>
            <person name="Andreopoulos W.B."/>
            <person name="Clum A."/>
            <person name="Lindquist E."/>
            <person name="Daum C."/>
            <person name="Ramamoorthy G.K."/>
            <person name="Gryganskyi A."/>
            <person name="Culley D."/>
            <person name="Magnuson J.K."/>
            <person name="James T.Y."/>
            <person name="O'Malley M.A."/>
            <person name="Stajich J.E."/>
            <person name="Spatafora J.W."/>
            <person name="Visel A."/>
            <person name="Grigoriev I.V."/>
        </authorList>
    </citation>
    <scope>NUCLEOTIDE SEQUENCE [LARGE SCALE GENOMIC DNA]</scope>
    <source>
        <strain evidence="3 4">JEL800</strain>
    </source>
</reference>
<dbReference type="EMBL" id="MCGO01000069">
    <property type="protein sequence ID" value="ORY32982.1"/>
    <property type="molecule type" value="Genomic_DNA"/>
</dbReference>
<keyword evidence="4" id="KW-1185">Reference proteome</keyword>
<evidence type="ECO:0000256" key="2">
    <source>
        <dbReference type="SAM" id="MobiDB-lite"/>
    </source>
</evidence>
<sequence>MRKSSSLLQTLQASGQMIEGLVRSCFRDMQVQYGEKFGAALADLNRRVEVLEGRLGQAGGGSGQSGYGGSSSQGQSQAHGQARGNGVEYSNTGFRGEPMTPAVKPPSLDFPVPAHSSTSTSGSSGSGQQQHSHSDQTPHDVNALLKSLMDRLDQLEKNVVFFNRNMMLLSKEGHKSCLEISARTCCWNIVCIVRF</sequence>
<feature type="compositionally biased region" description="Low complexity" evidence="2">
    <location>
        <begin position="115"/>
        <end position="131"/>
    </location>
</feature>
<evidence type="ECO:0000256" key="1">
    <source>
        <dbReference type="SAM" id="Coils"/>
    </source>
</evidence>
<feature type="region of interest" description="Disordered" evidence="2">
    <location>
        <begin position="55"/>
        <end position="138"/>
    </location>
</feature>
<feature type="coiled-coil region" evidence="1">
    <location>
        <begin position="145"/>
        <end position="172"/>
    </location>
</feature>
<name>A0A1Y2BDU6_9FUNG</name>
<comment type="caution">
    <text evidence="3">The sequence shown here is derived from an EMBL/GenBank/DDBJ whole genome shotgun (WGS) entry which is preliminary data.</text>
</comment>
<dbReference type="Proteomes" id="UP000193642">
    <property type="component" value="Unassembled WGS sequence"/>
</dbReference>
<evidence type="ECO:0000313" key="4">
    <source>
        <dbReference type="Proteomes" id="UP000193642"/>
    </source>
</evidence>
<keyword evidence="1" id="KW-0175">Coiled coil</keyword>
<accession>A0A1Y2BDU6</accession>
<feature type="compositionally biased region" description="Low complexity" evidence="2">
    <location>
        <begin position="72"/>
        <end position="84"/>
    </location>
</feature>
<proteinExistence type="predicted"/>
<protein>
    <submittedName>
        <fullName evidence="3">Uncharacterized protein</fullName>
    </submittedName>
</protein>
<gene>
    <name evidence="3" type="ORF">BCR33DRAFT_522918</name>
</gene>
<feature type="compositionally biased region" description="Gly residues" evidence="2">
    <location>
        <begin position="56"/>
        <end position="71"/>
    </location>
</feature>
<dbReference type="AlphaFoldDB" id="A0A1Y2BDU6"/>
<evidence type="ECO:0000313" key="3">
    <source>
        <dbReference type="EMBL" id="ORY32982.1"/>
    </source>
</evidence>
<dbReference type="OrthoDB" id="2138242at2759"/>
<organism evidence="3 4">
    <name type="scientific">Rhizoclosmatium globosum</name>
    <dbReference type="NCBI Taxonomy" id="329046"/>
    <lineage>
        <taxon>Eukaryota</taxon>
        <taxon>Fungi</taxon>
        <taxon>Fungi incertae sedis</taxon>
        <taxon>Chytridiomycota</taxon>
        <taxon>Chytridiomycota incertae sedis</taxon>
        <taxon>Chytridiomycetes</taxon>
        <taxon>Chytridiales</taxon>
        <taxon>Chytriomycetaceae</taxon>
        <taxon>Rhizoclosmatium</taxon>
    </lineage>
</organism>